<organism evidence="2 3">
    <name type="scientific">Maioricimonas rarisocia</name>
    <dbReference type="NCBI Taxonomy" id="2528026"/>
    <lineage>
        <taxon>Bacteria</taxon>
        <taxon>Pseudomonadati</taxon>
        <taxon>Planctomycetota</taxon>
        <taxon>Planctomycetia</taxon>
        <taxon>Planctomycetales</taxon>
        <taxon>Planctomycetaceae</taxon>
        <taxon>Maioricimonas</taxon>
    </lineage>
</organism>
<evidence type="ECO:0000313" key="2">
    <source>
        <dbReference type="EMBL" id="QDU39473.1"/>
    </source>
</evidence>
<keyword evidence="1" id="KW-0472">Membrane</keyword>
<accession>A0A517ZAE8</accession>
<dbReference type="Proteomes" id="UP000320496">
    <property type="component" value="Chromosome"/>
</dbReference>
<dbReference type="OrthoDB" id="250722at2"/>
<protein>
    <submittedName>
        <fullName evidence="2">Uncharacterized protein</fullName>
    </submittedName>
</protein>
<reference evidence="2 3" key="1">
    <citation type="submission" date="2019-02" db="EMBL/GenBank/DDBJ databases">
        <title>Deep-cultivation of Planctomycetes and their phenomic and genomic characterization uncovers novel biology.</title>
        <authorList>
            <person name="Wiegand S."/>
            <person name="Jogler M."/>
            <person name="Boedeker C."/>
            <person name="Pinto D."/>
            <person name="Vollmers J."/>
            <person name="Rivas-Marin E."/>
            <person name="Kohn T."/>
            <person name="Peeters S.H."/>
            <person name="Heuer A."/>
            <person name="Rast P."/>
            <person name="Oberbeckmann S."/>
            <person name="Bunk B."/>
            <person name="Jeske O."/>
            <person name="Meyerdierks A."/>
            <person name="Storesund J.E."/>
            <person name="Kallscheuer N."/>
            <person name="Luecker S."/>
            <person name="Lage O.M."/>
            <person name="Pohl T."/>
            <person name="Merkel B.J."/>
            <person name="Hornburger P."/>
            <person name="Mueller R.-W."/>
            <person name="Bruemmer F."/>
            <person name="Labrenz M."/>
            <person name="Spormann A.M."/>
            <person name="Op den Camp H."/>
            <person name="Overmann J."/>
            <person name="Amann R."/>
            <person name="Jetten M.S.M."/>
            <person name="Mascher T."/>
            <person name="Medema M.H."/>
            <person name="Devos D.P."/>
            <person name="Kaster A.-K."/>
            <person name="Ovreas L."/>
            <person name="Rohde M."/>
            <person name="Galperin M.Y."/>
            <person name="Jogler C."/>
        </authorList>
    </citation>
    <scope>NUCLEOTIDE SEQUENCE [LARGE SCALE GENOMIC DNA]</scope>
    <source>
        <strain evidence="2 3">Mal4</strain>
    </source>
</reference>
<keyword evidence="1" id="KW-1133">Transmembrane helix</keyword>
<dbReference type="AlphaFoldDB" id="A0A517ZAE8"/>
<dbReference type="KEGG" id="mri:Mal4_38180"/>
<evidence type="ECO:0000256" key="1">
    <source>
        <dbReference type="SAM" id="Phobius"/>
    </source>
</evidence>
<gene>
    <name evidence="2" type="ORF">Mal4_38180</name>
</gene>
<keyword evidence="1" id="KW-0812">Transmembrane</keyword>
<evidence type="ECO:0000313" key="3">
    <source>
        <dbReference type="Proteomes" id="UP000320496"/>
    </source>
</evidence>
<name>A0A517ZAE8_9PLAN</name>
<feature type="transmembrane region" description="Helical" evidence="1">
    <location>
        <begin position="102"/>
        <end position="120"/>
    </location>
</feature>
<keyword evidence="3" id="KW-1185">Reference proteome</keyword>
<dbReference type="EMBL" id="CP036275">
    <property type="protein sequence ID" value="QDU39473.1"/>
    <property type="molecule type" value="Genomic_DNA"/>
</dbReference>
<feature type="transmembrane region" description="Helical" evidence="1">
    <location>
        <begin position="57"/>
        <end position="82"/>
    </location>
</feature>
<sequence length="238" mass="26770">MQPTQLDSKRIIETTELLCRRVRERFPNAGLNDVSARLHSIAEQAQVRSREIARPIVWVRVLTVTVILVIVGTFAATLYQAGDFVEAEERLTLAELIQVLEAGLNDVVLIGASIFFLMTLENRIKRLKALKAIHELRSLAHIIDMHQLTKDPERVLSQGPATPSSPKRTMSRFELNRYLDYCSEMLALTGKVAALYVQKFEDSQAVAAVNDIETLTTGLSRKIWQKIMMLNAANGKEL</sequence>
<dbReference type="RefSeq" id="WP_145370653.1">
    <property type="nucleotide sequence ID" value="NZ_CP036275.1"/>
</dbReference>
<proteinExistence type="predicted"/>